<evidence type="ECO:0000256" key="1">
    <source>
        <dbReference type="ARBA" id="ARBA00022460"/>
    </source>
</evidence>
<dbReference type="GO" id="GO:0005615">
    <property type="term" value="C:extracellular space"/>
    <property type="evidence" value="ECO:0007669"/>
    <property type="project" value="TreeGrafter"/>
</dbReference>
<dbReference type="PRINTS" id="PR00947">
    <property type="entry name" value="CUTICLE"/>
</dbReference>
<evidence type="ECO:0000256" key="3">
    <source>
        <dbReference type="SAM" id="SignalP"/>
    </source>
</evidence>
<organism evidence="4">
    <name type="scientific">Lepeophtheirus salmonis</name>
    <name type="common">Salmon louse</name>
    <name type="synonym">Caligus salmonis</name>
    <dbReference type="NCBI Taxonomy" id="72036"/>
    <lineage>
        <taxon>Eukaryota</taxon>
        <taxon>Metazoa</taxon>
        <taxon>Ecdysozoa</taxon>
        <taxon>Arthropoda</taxon>
        <taxon>Crustacea</taxon>
        <taxon>Multicrustacea</taxon>
        <taxon>Hexanauplia</taxon>
        <taxon>Copepoda</taxon>
        <taxon>Siphonostomatoida</taxon>
        <taxon>Caligidae</taxon>
        <taxon>Lepeophtheirus</taxon>
    </lineage>
</organism>
<dbReference type="Pfam" id="PF00379">
    <property type="entry name" value="Chitin_bind_4"/>
    <property type="match status" value="1"/>
</dbReference>
<dbReference type="PANTHER" id="PTHR12236">
    <property type="entry name" value="STRUCTURAL CONTITUENT OF CUTICLE"/>
    <property type="match status" value="1"/>
</dbReference>
<dbReference type="GO" id="GO:0042302">
    <property type="term" value="F:structural constituent of cuticle"/>
    <property type="evidence" value="ECO:0007669"/>
    <property type="project" value="UniProtKB-UniRule"/>
</dbReference>
<evidence type="ECO:0000313" key="4">
    <source>
        <dbReference type="EMBL" id="CDW26825.1"/>
    </source>
</evidence>
<protein>
    <submittedName>
        <fullName evidence="4">Cuticular protein RR2 family member 4 [Nasonia vitripennis]</fullName>
    </submittedName>
</protein>
<sequence>MIFKAILFLALASIVSAGSPRFIQAPIRISDFSGLRAIPLRSPIRFDTRKTRVYQTPTLVQRASPSLRQLISLSPTVQKVQKERKIDPGYNFGYSVSDTLTGDTKTREETRDGDVVRGSYSVADPDGRIRTVTYTADAENGFQAKVTYDGKEGPVSIANQPPRPIEVSSFDDSAESLFGQIENDDRQFDDSTGSFFGQLGNDNLQFDDSDAVIIEGRKFPKSSSSRVQSESLSLFHPVSIPQSNIVRLQRFPLDNPSSFPYTSHFVTSDGRIIEATPLN</sequence>
<dbReference type="InterPro" id="IPR051217">
    <property type="entry name" value="Insect_Cuticle_Struc_Prot"/>
</dbReference>
<reference evidence="4" key="1">
    <citation type="submission" date="2014-05" db="EMBL/GenBank/DDBJ databases">
        <authorList>
            <person name="Chronopoulou M."/>
        </authorList>
    </citation>
    <scope>NUCLEOTIDE SEQUENCE</scope>
    <source>
        <tissue evidence="4">Whole organism</tissue>
    </source>
</reference>
<dbReference type="AlphaFoldDB" id="A0A0K2TLV6"/>
<proteinExistence type="predicted"/>
<feature type="signal peptide" evidence="3">
    <location>
        <begin position="1"/>
        <end position="17"/>
    </location>
</feature>
<name>A0A0K2TLV6_LEPSM</name>
<dbReference type="GO" id="GO:0031012">
    <property type="term" value="C:extracellular matrix"/>
    <property type="evidence" value="ECO:0007669"/>
    <property type="project" value="TreeGrafter"/>
</dbReference>
<accession>A0A0K2TLV6</accession>
<dbReference type="EMBL" id="HACA01009464">
    <property type="protein sequence ID" value="CDW26825.1"/>
    <property type="molecule type" value="Transcribed_RNA"/>
</dbReference>
<dbReference type="PROSITE" id="PS00233">
    <property type="entry name" value="CHIT_BIND_RR_1"/>
    <property type="match status" value="1"/>
</dbReference>
<dbReference type="OrthoDB" id="7427568at2759"/>
<evidence type="ECO:0000256" key="2">
    <source>
        <dbReference type="PROSITE-ProRule" id="PRU00497"/>
    </source>
</evidence>
<dbReference type="InterPro" id="IPR000618">
    <property type="entry name" value="Insect_cuticle"/>
</dbReference>
<dbReference type="InterPro" id="IPR031311">
    <property type="entry name" value="CHIT_BIND_RR_consensus"/>
</dbReference>
<feature type="chain" id="PRO_5005487882" evidence="3">
    <location>
        <begin position="18"/>
        <end position="279"/>
    </location>
</feature>
<dbReference type="PANTHER" id="PTHR12236:SF95">
    <property type="entry name" value="CUTICULAR PROTEIN 76BD, ISOFORM C-RELATED"/>
    <property type="match status" value="1"/>
</dbReference>
<keyword evidence="3" id="KW-0732">Signal</keyword>
<gene>
    <name evidence="4" type="primary">CPR4</name>
</gene>
<keyword evidence="1 2" id="KW-0193">Cuticle</keyword>
<dbReference type="PROSITE" id="PS51155">
    <property type="entry name" value="CHIT_BIND_RR_2"/>
    <property type="match status" value="1"/>
</dbReference>